<evidence type="ECO:0000313" key="2">
    <source>
        <dbReference type="Proteomes" id="UP000716291"/>
    </source>
</evidence>
<dbReference type="AlphaFoldDB" id="A0A9P7BJL3"/>
<name>A0A9P7BJL3_RHIOR</name>
<keyword evidence="2" id="KW-1185">Reference proteome</keyword>
<organism evidence="1 2">
    <name type="scientific">Rhizopus oryzae</name>
    <name type="common">Mucormycosis agent</name>
    <name type="synonym">Rhizopus arrhizus var. delemar</name>
    <dbReference type="NCBI Taxonomy" id="64495"/>
    <lineage>
        <taxon>Eukaryota</taxon>
        <taxon>Fungi</taxon>
        <taxon>Fungi incertae sedis</taxon>
        <taxon>Mucoromycota</taxon>
        <taxon>Mucoromycotina</taxon>
        <taxon>Mucoromycetes</taxon>
        <taxon>Mucorales</taxon>
        <taxon>Mucorineae</taxon>
        <taxon>Rhizopodaceae</taxon>
        <taxon>Rhizopus</taxon>
    </lineage>
</organism>
<sequence>MARALLHQVQQQVDLLAVAGFGADVGEMLGRLARISLGDGVPAGQIAVLRGRYVLAAAQLAAQAQQGHDVRQAQLLVEIHPADMHAAIGQDVVAAVGLAGTVRPQADQRKVGRAAADVDDQHQLFAIDLRFIVECGGQRFKLEFDVGEPHAARDLAQGVLGARRA</sequence>
<dbReference type="EMBL" id="JAANQT010008072">
    <property type="protein sequence ID" value="KAG1283672.1"/>
    <property type="molecule type" value="Genomic_DNA"/>
</dbReference>
<evidence type="ECO:0000313" key="1">
    <source>
        <dbReference type="EMBL" id="KAG1283672.1"/>
    </source>
</evidence>
<accession>A0A9P7BJL3</accession>
<reference evidence="1" key="1">
    <citation type="journal article" date="2020" name="Microb. Genom.">
        <title>Genetic diversity of clinical and environmental Mucorales isolates obtained from an investigation of mucormycosis cases among solid organ transplant recipients.</title>
        <authorList>
            <person name="Nguyen M.H."/>
            <person name="Kaul D."/>
            <person name="Muto C."/>
            <person name="Cheng S.J."/>
            <person name="Richter R.A."/>
            <person name="Bruno V.M."/>
            <person name="Liu G."/>
            <person name="Beyhan S."/>
            <person name="Sundermann A.J."/>
            <person name="Mounaud S."/>
            <person name="Pasculle A.W."/>
            <person name="Nierman W.C."/>
            <person name="Driscoll E."/>
            <person name="Cumbie R."/>
            <person name="Clancy C.J."/>
            <person name="Dupont C.L."/>
        </authorList>
    </citation>
    <scope>NUCLEOTIDE SEQUENCE</scope>
    <source>
        <strain evidence="1">GL11</strain>
    </source>
</reference>
<dbReference type="Proteomes" id="UP000716291">
    <property type="component" value="Unassembled WGS sequence"/>
</dbReference>
<gene>
    <name evidence="1" type="ORF">G6F64_014341</name>
</gene>
<proteinExistence type="predicted"/>
<protein>
    <submittedName>
        <fullName evidence="1">Uncharacterized protein</fullName>
    </submittedName>
</protein>
<comment type="caution">
    <text evidence="1">The sequence shown here is derived from an EMBL/GenBank/DDBJ whole genome shotgun (WGS) entry which is preliminary data.</text>
</comment>